<dbReference type="InterPro" id="IPR051921">
    <property type="entry name" value="ABC_osmolyte_uptake_ATP-bind"/>
</dbReference>
<dbReference type="PROSITE" id="PS50893">
    <property type="entry name" value="ABC_TRANSPORTER_2"/>
    <property type="match status" value="1"/>
</dbReference>
<evidence type="ECO:0000256" key="3">
    <source>
        <dbReference type="ARBA" id="ARBA00022840"/>
    </source>
</evidence>
<dbReference type="EC" id="7.6.2.9" evidence="4"/>
<dbReference type="Pfam" id="PF00005">
    <property type="entry name" value="ABC_tran"/>
    <property type="match status" value="1"/>
</dbReference>
<keyword evidence="1" id="KW-0813">Transport</keyword>
<dbReference type="InterPro" id="IPR027417">
    <property type="entry name" value="P-loop_NTPase"/>
</dbReference>
<dbReference type="AlphaFoldDB" id="A0AAW8W4F4"/>
<keyword evidence="2" id="KW-0547">Nucleotide-binding</keyword>
<dbReference type="Gene3D" id="3.40.50.300">
    <property type="entry name" value="P-loop containing nucleotide triphosphate hydrolases"/>
    <property type="match status" value="1"/>
</dbReference>
<evidence type="ECO:0000256" key="2">
    <source>
        <dbReference type="ARBA" id="ARBA00022741"/>
    </source>
</evidence>
<protein>
    <recommendedName>
        <fullName evidence="4">ABC-type quaternary amine transporter</fullName>
        <ecNumber evidence="4">7.6.2.9</ecNumber>
    </recommendedName>
</protein>
<dbReference type="Proteomes" id="UP001254075">
    <property type="component" value="Unassembled WGS sequence"/>
</dbReference>
<dbReference type="InterPro" id="IPR003439">
    <property type="entry name" value="ABC_transporter-like_ATP-bd"/>
</dbReference>
<evidence type="ECO:0000313" key="7">
    <source>
        <dbReference type="Proteomes" id="UP001254075"/>
    </source>
</evidence>
<reference evidence="6" key="1">
    <citation type="submission" date="2023-08" db="EMBL/GenBank/DDBJ databases">
        <authorList>
            <person name="Page C.A."/>
            <person name="Perez-Diaz I.M."/>
        </authorList>
    </citation>
    <scope>NUCLEOTIDE SEQUENCE</scope>
    <source>
        <strain evidence="6">3.8.38</strain>
    </source>
</reference>
<dbReference type="PANTHER" id="PTHR43869">
    <property type="entry name" value="GLYCINE BETAINE/PROLINE BETAINE TRANSPORT SYSTEM ATP-BINDING PROTEIN PROV"/>
    <property type="match status" value="1"/>
</dbReference>
<keyword evidence="3 6" id="KW-0067">ATP-binding</keyword>
<evidence type="ECO:0000256" key="4">
    <source>
        <dbReference type="ARBA" id="ARBA00066388"/>
    </source>
</evidence>
<evidence type="ECO:0000256" key="1">
    <source>
        <dbReference type="ARBA" id="ARBA00022448"/>
    </source>
</evidence>
<name>A0AAW8W4F4_9LACO</name>
<dbReference type="GO" id="GO:0005524">
    <property type="term" value="F:ATP binding"/>
    <property type="evidence" value="ECO:0007669"/>
    <property type="project" value="UniProtKB-KW"/>
</dbReference>
<dbReference type="GO" id="GO:0016887">
    <property type="term" value="F:ATP hydrolysis activity"/>
    <property type="evidence" value="ECO:0007669"/>
    <property type="project" value="InterPro"/>
</dbReference>
<dbReference type="SMART" id="SM00382">
    <property type="entry name" value="AAA"/>
    <property type="match status" value="1"/>
</dbReference>
<dbReference type="EMBL" id="JAVLAM010000001">
    <property type="protein sequence ID" value="MDT7013740.1"/>
    <property type="molecule type" value="Genomic_DNA"/>
</dbReference>
<dbReference type="InterPro" id="IPR017871">
    <property type="entry name" value="ABC_transporter-like_CS"/>
</dbReference>
<sequence length="318" mass="35932">MITYRDVGMTYGDKTILKNINLTIEDGELFVLVGPSGSGKTTLLRMLNQLTVPTAGDVYLDNRKIKTYDVRQLRLHMGYVLQDSCLFPNLTVADNVTIQLEQQGVGKQQRRERAAELLTEVDLDPDQYADRYPHELSGGQQQRVALIRALATAPKLVLMDESFSALDPVLRQKAQELVLKLHQTYRPTIVFVTHDMQEALRMGHRIAVLHQGELQQVGTPSEILRHPANDFIRQFFGGRQPHWWQLAYLVQSGLLDQVTVTDQLPVLTQFSDLITRLQTVPQLAFQYQGQGYSVTREQLLMYLGQEGSGTDARTLANG</sequence>
<comment type="caution">
    <text evidence="6">The sequence shown here is derived from an EMBL/GenBank/DDBJ whole genome shotgun (WGS) entry which is preliminary data.</text>
</comment>
<accession>A0AAW8W4F4</accession>
<evidence type="ECO:0000259" key="5">
    <source>
        <dbReference type="PROSITE" id="PS50893"/>
    </source>
</evidence>
<dbReference type="InterPro" id="IPR003593">
    <property type="entry name" value="AAA+_ATPase"/>
</dbReference>
<gene>
    <name evidence="6" type="ORF">RI532_04770</name>
</gene>
<dbReference type="GO" id="GO:0015418">
    <property type="term" value="F:ABC-type quaternary ammonium compound transporting activity"/>
    <property type="evidence" value="ECO:0007669"/>
    <property type="project" value="UniProtKB-EC"/>
</dbReference>
<dbReference type="PROSITE" id="PS00211">
    <property type="entry name" value="ABC_TRANSPORTER_1"/>
    <property type="match status" value="1"/>
</dbReference>
<organism evidence="6 7">
    <name type="scientific">Levilactobacillus namurensis</name>
    <dbReference type="NCBI Taxonomy" id="380393"/>
    <lineage>
        <taxon>Bacteria</taxon>
        <taxon>Bacillati</taxon>
        <taxon>Bacillota</taxon>
        <taxon>Bacilli</taxon>
        <taxon>Lactobacillales</taxon>
        <taxon>Lactobacillaceae</taxon>
        <taxon>Levilactobacillus</taxon>
    </lineage>
</organism>
<evidence type="ECO:0000313" key="6">
    <source>
        <dbReference type="EMBL" id="MDT7013740.1"/>
    </source>
</evidence>
<proteinExistence type="predicted"/>
<dbReference type="PANTHER" id="PTHR43869:SF1">
    <property type="entry name" value="GLYCINE BETAINE_PROLINE BETAINE TRANSPORT SYSTEM ATP-BINDING PROTEIN PROV"/>
    <property type="match status" value="1"/>
</dbReference>
<feature type="domain" description="ABC transporter" evidence="5">
    <location>
        <begin position="2"/>
        <end position="236"/>
    </location>
</feature>
<dbReference type="RefSeq" id="WP_313844775.1">
    <property type="nucleotide sequence ID" value="NZ_JAVLAM010000001.1"/>
</dbReference>
<dbReference type="SUPFAM" id="SSF52540">
    <property type="entry name" value="P-loop containing nucleoside triphosphate hydrolases"/>
    <property type="match status" value="1"/>
</dbReference>
<dbReference type="FunFam" id="3.40.50.300:FF:000425">
    <property type="entry name" value="Probable ABC transporter, ATP-binding subunit"/>
    <property type="match status" value="1"/>
</dbReference>